<dbReference type="AlphaFoldDB" id="A0A544SIV7"/>
<dbReference type="Pfam" id="PF22725">
    <property type="entry name" value="GFO_IDH_MocA_C3"/>
    <property type="match status" value="1"/>
</dbReference>
<organism evidence="3 4">
    <name type="scientific">Psychrobacillus soli</name>
    <dbReference type="NCBI Taxonomy" id="1543965"/>
    <lineage>
        <taxon>Bacteria</taxon>
        <taxon>Bacillati</taxon>
        <taxon>Bacillota</taxon>
        <taxon>Bacilli</taxon>
        <taxon>Bacillales</taxon>
        <taxon>Bacillaceae</taxon>
        <taxon>Psychrobacillus</taxon>
    </lineage>
</organism>
<dbReference type="Proteomes" id="UP000318937">
    <property type="component" value="Unassembled WGS sequence"/>
</dbReference>
<accession>A0A544SIV7</accession>
<evidence type="ECO:0000259" key="1">
    <source>
        <dbReference type="Pfam" id="PF01408"/>
    </source>
</evidence>
<name>A0A544SIV7_9BACI</name>
<dbReference type="InterPro" id="IPR052515">
    <property type="entry name" value="Gfo/Idh/MocA_Oxidoreductase"/>
</dbReference>
<dbReference type="GO" id="GO:0000166">
    <property type="term" value="F:nucleotide binding"/>
    <property type="evidence" value="ECO:0007669"/>
    <property type="project" value="InterPro"/>
</dbReference>
<reference evidence="3 4" key="1">
    <citation type="submission" date="2019-05" db="EMBL/GenBank/DDBJ databases">
        <title>Psychrobacillus vulpis sp. nov., a new species isolated from feces of a red fox that inhabits in The Tablas de Daimiel Natural Park, Albacete, Spain.</title>
        <authorList>
            <person name="Rodriguez M."/>
            <person name="Reina J.C."/>
            <person name="Bejar V."/>
            <person name="Llamas I."/>
        </authorList>
    </citation>
    <scope>NUCLEOTIDE SEQUENCE [LARGE SCALE GENOMIC DNA]</scope>
    <source>
        <strain evidence="3 4">NHI-2</strain>
    </source>
</reference>
<evidence type="ECO:0000259" key="2">
    <source>
        <dbReference type="Pfam" id="PF22725"/>
    </source>
</evidence>
<dbReference type="EMBL" id="VDGG01000072">
    <property type="protein sequence ID" value="TQR05145.1"/>
    <property type="molecule type" value="Genomic_DNA"/>
</dbReference>
<gene>
    <name evidence="3" type="ORF">FG383_19745</name>
</gene>
<dbReference type="Gene3D" id="3.40.50.720">
    <property type="entry name" value="NAD(P)-binding Rossmann-like Domain"/>
    <property type="match status" value="1"/>
</dbReference>
<dbReference type="PANTHER" id="PTHR43249">
    <property type="entry name" value="UDP-N-ACETYL-2-AMINO-2-DEOXY-D-GLUCURONATE OXIDASE"/>
    <property type="match status" value="1"/>
</dbReference>
<feature type="domain" description="GFO/IDH/MocA-like oxidoreductase" evidence="2">
    <location>
        <begin position="128"/>
        <end position="250"/>
    </location>
</feature>
<dbReference type="SUPFAM" id="SSF51735">
    <property type="entry name" value="NAD(P)-binding Rossmann-fold domains"/>
    <property type="match status" value="1"/>
</dbReference>
<dbReference type="Gene3D" id="3.30.360.10">
    <property type="entry name" value="Dihydrodipicolinate Reductase, domain 2"/>
    <property type="match status" value="1"/>
</dbReference>
<dbReference type="RefSeq" id="WP_142609283.1">
    <property type="nucleotide sequence ID" value="NZ_VDGG01000072.1"/>
</dbReference>
<keyword evidence="4" id="KW-1185">Reference proteome</keyword>
<protein>
    <submittedName>
        <fullName evidence="3">Gfo/Idh/MocA family oxidoreductase</fullName>
    </submittedName>
</protein>
<dbReference type="InterPro" id="IPR055170">
    <property type="entry name" value="GFO_IDH_MocA-like_dom"/>
</dbReference>
<evidence type="ECO:0000313" key="3">
    <source>
        <dbReference type="EMBL" id="TQR05145.1"/>
    </source>
</evidence>
<evidence type="ECO:0000313" key="4">
    <source>
        <dbReference type="Proteomes" id="UP000318937"/>
    </source>
</evidence>
<dbReference type="PANTHER" id="PTHR43249:SF1">
    <property type="entry name" value="D-GLUCOSIDE 3-DEHYDROGENASE"/>
    <property type="match status" value="1"/>
</dbReference>
<feature type="domain" description="Gfo/Idh/MocA-like oxidoreductase N-terminal" evidence="1">
    <location>
        <begin position="2"/>
        <end position="116"/>
    </location>
</feature>
<dbReference type="Pfam" id="PF01408">
    <property type="entry name" value="GFO_IDH_MocA"/>
    <property type="match status" value="1"/>
</dbReference>
<dbReference type="InterPro" id="IPR000683">
    <property type="entry name" value="Gfo/Idh/MocA-like_OxRdtase_N"/>
</dbReference>
<comment type="caution">
    <text evidence="3">The sequence shown here is derived from an EMBL/GenBank/DDBJ whole genome shotgun (WGS) entry which is preliminary data.</text>
</comment>
<dbReference type="OrthoDB" id="9815825at2"/>
<dbReference type="InterPro" id="IPR036291">
    <property type="entry name" value="NAD(P)-bd_dom_sf"/>
</dbReference>
<sequence length="337" mass="37292">MIQFAIVGMGFIADKHIAAIRNTEGANLLAICDTNPERLVIDDENVLKYTDLEKMLTDNPQIDVVNICVPSGLHANLTKIVAKHKRHIITEKPMALNSADAKEMMEVANEQGIKLAIVHPNRYRPAIMEVRELMDAGKFGKLSHANATVRWNRGQEYYDQAPWRGTKKFDGGVLMNQAIHNLDLLLWFMGPVKSVQGMVATRFRNIETEDVATALIEFESGALGVVEAATTVYPQNLEESLSIFGETASVKVSGKNALFIETWDVEGYAEDEVQALKAKIQSEPWGKKGHDCIIADMVAAINENREPAVSGLDGYNPVRLIEAIIESSETGKRIIFS</sequence>
<proteinExistence type="predicted"/>
<dbReference type="SUPFAM" id="SSF55347">
    <property type="entry name" value="Glyceraldehyde-3-phosphate dehydrogenase-like, C-terminal domain"/>
    <property type="match status" value="1"/>
</dbReference>